<evidence type="ECO:0000256" key="1">
    <source>
        <dbReference type="SAM" id="Coils"/>
    </source>
</evidence>
<organism evidence="2 3">
    <name type="scientific">Fundulus heteroclitus</name>
    <name type="common">Killifish</name>
    <name type="synonym">Mummichog</name>
    <dbReference type="NCBI Taxonomy" id="8078"/>
    <lineage>
        <taxon>Eukaryota</taxon>
        <taxon>Metazoa</taxon>
        <taxon>Chordata</taxon>
        <taxon>Craniata</taxon>
        <taxon>Vertebrata</taxon>
        <taxon>Euteleostomi</taxon>
        <taxon>Actinopterygii</taxon>
        <taxon>Neopterygii</taxon>
        <taxon>Teleostei</taxon>
        <taxon>Neoteleostei</taxon>
        <taxon>Acanthomorphata</taxon>
        <taxon>Ovalentaria</taxon>
        <taxon>Atherinomorphae</taxon>
        <taxon>Cyprinodontiformes</taxon>
        <taxon>Fundulidae</taxon>
        <taxon>Fundulus</taxon>
    </lineage>
</organism>
<dbReference type="PANTHER" id="PTHR14240:SF1">
    <property type="entry name" value="PROTEIN FANTOM-RELATED"/>
    <property type="match status" value="1"/>
</dbReference>
<feature type="coiled-coil region" evidence="1">
    <location>
        <begin position="20"/>
        <end position="54"/>
    </location>
</feature>
<name>A0A3Q2Q0D6_FUNHE</name>
<dbReference type="STRING" id="8078.ENSFHEP00000019204"/>
<keyword evidence="1" id="KW-0175">Coiled coil</keyword>
<dbReference type="GO" id="GO:0046548">
    <property type="term" value="P:retinal rod cell development"/>
    <property type="evidence" value="ECO:0007669"/>
    <property type="project" value="TreeGrafter"/>
</dbReference>
<evidence type="ECO:0000313" key="3">
    <source>
        <dbReference type="Proteomes" id="UP000265000"/>
    </source>
</evidence>
<protein>
    <submittedName>
        <fullName evidence="2">Uncharacterized protein</fullName>
    </submittedName>
</protein>
<keyword evidence="3" id="KW-1185">Reference proteome</keyword>
<dbReference type="GeneTree" id="ENSGT01010000229383"/>
<dbReference type="GO" id="GO:1905515">
    <property type="term" value="P:non-motile cilium assembly"/>
    <property type="evidence" value="ECO:0007669"/>
    <property type="project" value="TreeGrafter"/>
</dbReference>
<dbReference type="PANTHER" id="PTHR14240">
    <property type="entry name" value="RETINITIS PIGMENTOSA GTPASE REGULATOR-INTERACTING PROTEIN"/>
    <property type="match status" value="1"/>
</dbReference>
<accession>A0A3Q2Q0D6</accession>
<dbReference type="AlphaFoldDB" id="A0A3Q2Q0D6"/>
<evidence type="ECO:0000313" key="2">
    <source>
        <dbReference type="Ensembl" id="ENSFHEP00000019204.1"/>
    </source>
</evidence>
<sequence>MIWILLREFRSCVLSSLQGQRALRESQAALLEKVEELSEQLKQERQKALTLEGELSTTSLSLQTLDKLSITLFQIKVCTSFSRQTTMKQTSPEMCPFQPQAFRMQQESREGLGFLLPDGGLDDPSRELASLQASHAETVLELQKTRNLLLLEHKITKDLQVQCSQGDERTLHRLSER</sequence>
<reference evidence="2" key="2">
    <citation type="submission" date="2025-09" db="UniProtKB">
        <authorList>
            <consortium name="Ensembl"/>
        </authorList>
    </citation>
    <scope>IDENTIFICATION</scope>
</reference>
<dbReference type="Ensembl" id="ENSFHET00000034683.1">
    <property type="protein sequence ID" value="ENSFHEP00000019204.1"/>
    <property type="gene ID" value="ENSFHEG00000021101.1"/>
</dbReference>
<reference evidence="2" key="1">
    <citation type="submission" date="2025-08" db="UniProtKB">
        <authorList>
            <consortium name="Ensembl"/>
        </authorList>
    </citation>
    <scope>IDENTIFICATION</scope>
</reference>
<dbReference type="Proteomes" id="UP000265000">
    <property type="component" value="Unplaced"/>
</dbReference>
<dbReference type="InterPro" id="IPR031139">
    <property type="entry name" value="RPGRIP1_fam"/>
</dbReference>
<proteinExistence type="predicted"/>
<dbReference type="GO" id="GO:0032391">
    <property type="term" value="C:photoreceptor connecting cilium"/>
    <property type="evidence" value="ECO:0007669"/>
    <property type="project" value="TreeGrafter"/>
</dbReference>